<organism evidence="2 3">
    <name type="scientific">Citrobacter portucalensis</name>
    <dbReference type="NCBI Taxonomy" id="1639133"/>
    <lineage>
        <taxon>Bacteria</taxon>
        <taxon>Pseudomonadati</taxon>
        <taxon>Pseudomonadota</taxon>
        <taxon>Gammaproteobacteria</taxon>
        <taxon>Enterobacterales</taxon>
        <taxon>Enterobacteriaceae</taxon>
        <taxon>Citrobacter</taxon>
        <taxon>Citrobacter freundii complex</taxon>
    </lineage>
</organism>
<evidence type="ECO:0000313" key="3">
    <source>
        <dbReference type="Proteomes" id="UP000323297"/>
    </source>
</evidence>
<dbReference type="RefSeq" id="WP_149608279.1">
    <property type="nucleotide sequence ID" value="NZ_JALLMJ010000002.1"/>
</dbReference>
<evidence type="ECO:0000313" key="2">
    <source>
        <dbReference type="EMBL" id="KAA1140997.1"/>
    </source>
</evidence>
<reference evidence="2 3" key="1">
    <citation type="submission" date="2019-08" db="EMBL/GenBank/DDBJ databases">
        <title>Draft genome sequence of Citrobacter portucalensis strain isolated from green turtle.</title>
        <authorList>
            <person name="Fernandes M.R."/>
            <person name="Sellera F.P."/>
            <person name="Goldeberg D.W."/>
            <person name="Costa D.C."/>
            <person name="Lincopan N."/>
        </authorList>
    </citation>
    <scope>NUCLEOTIDE SEQUENCE [LARGE SCALE GENOMIC DNA]</scope>
    <source>
        <strain evidence="2 3">TV06</strain>
    </source>
</reference>
<keyword evidence="1" id="KW-0472">Membrane</keyword>
<name>A0A5B0STB1_9ENTR</name>
<dbReference type="EMBL" id="VTZD01000035">
    <property type="protein sequence ID" value="KAA1140997.1"/>
    <property type="molecule type" value="Genomic_DNA"/>
</dbReference>
<gene>
    <name evidence="2" type="ORF">D3H66_23140</name>
</gene>
<proteinExistence type="predicted"/>
<protein>
    <submittedName>
        <fullName evidence="2">Uncharacterized protein</fullName>
    </submittedName>
</protein>
<feature type="transmembrane region" description="Helical" evidence="1">
    <location>
        <begin position="15"/>
        <end position="37"/>
    </location>
</feature>
<sequence>MDILTWPLPQAVTDIASLTGIVGFAFTVKVFFTTRALKAALKSKVRIPQIHSELQKRASTINDAIGEWDTRKDFIRKEFTDCAVFAESLLDKLSSRDRSKIDFFMDAVKPKRFFRRKEIVININDQEQAWKLYEKLSILNARVHEIVKDMQLD</sequence>
<accession>A0A5B0STB1</accession>
<evidence type="ECO:0000256" key="1">
    <source>
        <dbReference type="SAM" id="Phobius"/>
    </source>
</evidence>
<keyword evidence="1" id="KW-1133">Transmembrane helix</keyword>
<comment type="caution">
    <text evidence="2">The sequence shown here is derived from an EMBL/GenBank/DDBJ whole genome shotgun (WGS) entry which is preliminary data.</text>
</comment>
<dbReference type="Proteomes" id="UP000323297">
    <property type="component" value="Unassembled WGS sequence"/>
</dbReference>
<keyword evidence="1" id="KW-0812">Transmembrane</keyword>
<dbReference type="AlphaFoldDB" id="A0A5B0STB1"/>